<dbReference type="InterPro" id="IPR003439">
    <property type="entry name" value="ABC_transporter-like_ATP-bd"/>
</dbReference>
<dbReference type="PROSITE" id="PS50893">
    <property type="entry name" value="ABC_TRANSPORTER_2"/>
    <property type="match status" value="2"/>
</dbReference>
<accession>A0A161XDF8</accession>
<dbReference type="Gene3D" id="3.40.50.300">
    <property type="entry name" value="P-loop containing nucleotide triphosphate hydrolases"/>
    <property type="match status" value="2"/>
</dbReference>
<evidence type="ECO:0000256" key="7">
    <source>
        <dbReference type="ARBA" id="ARBA00022967"/>
    </source>
</evidence>
<evidence type="ECO:0000256" key="6">
    <source>
        <dbReference type="ARBA" id="ARBA00022840"/>
    </source>
</evidence>
<dbReference type="PANTHER" id="PTHR43790">
    <property type="entry name" value="CARBOHYDRATE TRANSPORT ATP-BINDING PROTEIN MG119-RELATED"/>
    <property type="match status" value="1"/>
</dbReference>
<dbReference type="SUPFAM" id="SSF52540">
    <property type="entry name" value="P-loop containing nucleoside triphosphate hydrolases"/>
    <property type="match status" value="2"/>
</dbReference>
<dbReference type="PANTHER" id="PTHR43790:SF1">
    <property type="entry name" value="XYLOSE IMPORT ATP-BINDING PROTEIN XYLG"/>
    <property type="match status" value="1"/>
</dbReference>
<keyword evidence="5" id="KW-0547">Nucleotide-binding</keyword>
<evidence type="ECO:0000256" key="2">
    <source>
        <dbReference type="ARBA" id="ARBA00022475"/>
    </source>
</evidence>
<keyword evidence="4" id="KW-0677">Repeat</keyword>
<dbReference type="PATRIC" id="fig|1121326.3.peg.2187"/>
<keyword evidence="10" id="KW-0378">Hydrolase</keyword>
<dbReference type="EC" id="3.6.3.17" evidence="10"/>
<dbReference type="InterPro" id="IPR003593">
    <property type="entry name" value="AAA+_ATPase"/>
</dbReference>
<keyword evidence="3" id="KW-0762">Sugar transport</keyword>
<keyword evidence="6 10" id="KW-0067">ATP-binding</keyword>
<dbReference type="EMBL" id="LWAE01000002">
    <property type="protein sequence ID" value="KZL92386.1"/>
    <property type="molecule type" value="Genomic_DNA"/>
</dbReference>
<evidence type="ECO:0000256" key="1">
    <source>
        <dbReference type="ARBA" id="ARBA00022448"/>
    </source>
</evidence>
<evidence type="ECO:0000256" key="8">
    <source>
        <dbReference type="ARBA" id="ARBA00023136"/>
    </source>
</evidence>
<protein>
    <submittedName>
        <fullName evidence="10">Galactose/methyl galactoside import ATP-binding protein MglA</fullName>
        <ecNumber evidence="10">3.6.3.17</ecNumber>
    </submittedName>
</protein>
<feature type="domain" description="ABC transporter" evidence="9">
    <location>
        <begin position="248"/>
        <end position="495"/>
    </location>
</feature>
<comment type="caution">
    <text evidence="10">The sequence shown here is derived from an EMBL/GenBank/DDBJ whole genome shotgun (WGS) entry which is preliminary data.</text>
</comment>
<dbReference type="Proteomes" id="UP000076603">
    <property type="component" value="Unassembled WGS sequence"/>
</dbReference>
<dbReference type="STRING" id="1121326.CLMAG_21950"/>
<dbReference type="AlphaFoldDB" id="A0A161XDF8"/>
<reference evidence="10 11" key="1">
    <citation type="submission" date="2016-04" db="EMBL/GenBank/DDBJ databases">
        <title>Genome sequence of Clostridium magnum DSM 2767.</title>
        <authorList>
            <person name="Poehlein A."/>
            <person name="Uhlig R."/>
            <person name="Fischer R."/>
            <person name="Bahl H."/>
            <person name="Daniel R."/>
        </authorList>
    </citation>
    <scope>NUCLEOTIDE SEQUENCE [LARGE SCALE GENOMIC DNA]</scope>
    <source>
        <strain evidence="10 11">DSM 2767</strain>
    </source>
</reference>
<sequence length="500" mass="54578">MEEVFLELKGIKKSFGGVKALKGVNLTVKKGEVHCLAGENGCGKSTLIKVISGVHAADEGEIYIEGNLIKDFSPIDAIRLGIQVIYQDFAVFPNLTVAENIAMNKAVQTGKKFMSWKESREIALRAMEQIGAHMDPEILVERLSVANKQMVAICRAILEDAKLLILDEPTTALTAKEVDKLFTIIENLKNKGIAIIIVTHKIEEVYGIADQLTILRNGANVATGNIKDFDRPTFVKYMTGRNIEDSNYRPSEVGDEILRLEHLSREGAFQDVNFSLKKGDVLGITGLLGSGRCEIADALFGIMPADSGKIFLHGKEICIKNIGDAINHKFAYVPEDRLTQGLFLERSIADNTIAASIKKYFKGGRLWYGEMKKATETWIKDINIVALSSEPLIKTLSGGNQQKVVIAKWLNTHPDLLVLNGPTVGVDIGAKSDIHKILHQLAENGVGIIIISDDLSELVQNCNKIIVMSGGAVGVQINSSQTTESELAEMLNGKTKLEGA</sequence>
<keyword evidence="8" id="KW-0472">Membrane</keyword>
<keyword evidence="11" id="KW-1185">Reference proteome</keyword>
<dbReference type="SMART" id="SM00382">
    <property type="entry name" value="AAA"/>
    <property type="match status" value="1"/>
</dbReference>
<keyword evidence="7" id="KW-1278">Translocase</keyword>
<dbReference type="CDD" id="cd03216">
    <property type="entry name" value="ABC_Carb_Monos_I"/>
    <property type="match status" value="1"/>
</dbReference>
<organism evidence="10 11">
    <name type="scientific">Clostridium magnum DSM 2767</name>
    <dbReference type="NCBI Taxonomy" id="1121326"/>
    <lineage>
        <taxon>Bacteria</taxon>
        <taxon>Bacillati</taxon>
        <taxon>Bacillota</taxon>
        <taxon>Clostridia</taxon>
        <taxon>Eubacteriales</taxon>
        <taxon>Clostridiaceae</taxon>
        <taxon>Clostridium</taxon>
    </lineage>
</organism>
<keyword evidence="2" id="KW-1003">Cell membrane</keyword>
<dbReference type="RefSeq" id="WP_066621819.1">
    <property type="nucleotide sequence ID" value="NZ_FQXL01000004.1"/>
</dbReference>
<dbReference type="CDD" id="cd03215">
    <property type="entry name" value="ABC_Carb_Monos_II"/>
    <property type="match status" value="1"/>
</dbReference>
<name>A0A161XDF8_9CLOT</name>
<evidence type="ECO:0000259" key="9">
    <source>
        <dbReference type="PROSITE" id="PS50893"/>
    </source>
</evidence>
<evidence type="ECO:0000256" key="4">
    <source>
        <dbReference type="ARBA" id="ARBA00022737"/>
    </source>
</evidence>
<keyword evidence="1" id="KW-0813">Transport</keyword>
<evidence type="ECO:0000313" key="10">
    <source>
        <dbReference type="EMBL" id="KZL92386.1"/>
    </source>
</evidence>
<dbReference type="OrthoDB" id="9771863at2"/>
<feature type="domain" description="ABC transporter" evidence="9">
    <location>
        <begin position="6"/>
        <end position="242"/>
    </location>
</feature>
<dbReference type="GO" id="GO:0016887">
    <property type="term" value="F:ATP hydrolysis activity"/>
    <property type="evidence" value="ECO:0007669"/>
    <property type="project" value="InterPro"/>
</dbReference>
<evidence type="ECO:0000256" key="5">
    <source>
        <dbReference type="ARBA" id="ARBA00022741"/>
    </source>
</evidence>
<dbReference type="InterPro" id="IPR050107">
    <property type="entry name" value="ABC_carbohydrate_import_ATPase"/>
</dbReference>
<evidence type="ECO:0000256" key="3">
    <source>
        <dbReference type="ARBA" id="ARBA00022597"/>
    </source>
</evidence>
<dbReference type="PROSITE" id="PS00211">
    <property type="entry name" value="ABC_TRANSPORTER_1"/>
    <property type="match status" value="1"/>
</dbReference>
<dbReference type="Pfam" id="PF00005">
    <property type="entry name" value="ABC_tran"/>
    <property type="match status" value="2"/>
</dbReference>
<dbReference type="InterPro" id="IPR027417">
    <property type="entry name" value="P-loop_NTPase"/>
</dbReference>
<gene>
    <name evidence="10" type="primary">mglA_3</name>
    <name evidence="10" type="ORF">CLMAG_21950</name>
</gene>
<proteinExistence type="predicted"/>
<dbReference type="GO" id="GO:0005524">
    <property type="term" value="F:ATP binding"/>
    <property type="evidence" value="ECO:0007669"/>
    <property type="project" value="UniProtKB-KW"/>
</dbReference>
<evidence type="ECO:0000313" key="11">
    <source>
        <dbReference type="Proteomes" id="UP000076603"/>
    </source>
</evidence>
<dbReference type="InterPro" id="IPR017871">
    <property type="entry name" value="ABC_transporter-like_CS"/>
</dbReference>